<dbReference type="Proteomes" id="UP000198409">
    <property type="component" value="Unassembled WGS sequence"/>
</dbReference>
<dbReference type="PROSITE" id="PS50093">
    <property type="entry name" value="PKD"/>
    <property type="match status" value="1"/>
</dbReference>
<protein>
    <recommendedName>
        <fullName evidence="2">PKD domain-containing protein</fullName>
    </recommendedName>
</protein>
<gene>
    <name evidence="3" type="ORF">SAMN06265378_11528</name>
</gene>
<dbReference type="InterPro" id="IPR035986">
    <property type="entry name" value="PKD_dom_sf"/>
</dbReference>
<dbReference type="InterPro" id="IPR022409">
    <property type="entry name" value="PKD/Chitinase_dom"/>
</dbReference>
<proteinExistence type="predicted"/>
<sequence length="708" mass="74146">MIHVKFSSPALMGQPVRMIVTQGRVSRSLSIDAFGMDKLPSPDPDPDIVPVPDPDTIPGGQTETPPPPVDTGKATLTLSARRGDQQIAPEGVAFFAEVSGFDAQKPTDGSVYDPTMHDIAYVWNFGDAGATHTAPQNMLSEWRDANTGYGPFPAHVFTKPGTYAVTCIATEKSSGKVASATLSFTVQDPEAVFTAATTVVCASSGNYAGAPAHDVANRTTTWPAAIARLKALKSLGQPCRLLFRGGDQFEMTANNYVGNAYHNLYVSSFGTGRATVKISSGSFAFQIWGSLPVSGASVSRLAFVGPWDSTTEARDPAYAATTNPGAVSIEGGFGTVHDCTATGCYTAFSNGSWSGLTAIFSNCQATNWEDYGLYVVGEKPVSPSDPLTGYVGVLGCRLHQAANALQGANGKSVTDRGNRHGTLRMHAQGYHYVDALDGFSRNGWGASAGVPVDQNIIRDHRNDPKSRAFFSRIMGEGGSQGYGNGAAIGEGHAASNTVIDKFLFMGSARTQNAIGISGTAVTVRNGIVHRPNVGTGAGTADSSITLADGQPVDFAAAALTEPVRVYNVTIVNEMDDTQQARNGQGATAWTPVDIRPGVYADGMAQVANIVVHRPNFTGGFVGDGPLNSARLGLVPRYLGYRWKNHAASSLGDKLVMDTSFATPADPWSLWRPAPGAKAIGSATGLVAHDDLLGNVRPPAASRGAVEPA</sequence>
<name>A0A238Y8J3_9RHOB</name>
<dbReference type="InterPro" id="IPR000601">
    <property type="entry name" value="PKD_dom"/>
</dbReference>
<dbReference type="SMART" id="SM00089">
    <property type="entry name" value="PKD"/>
    <property type="match status" value="1"/>
</dbReference>
<dbReference type="SUPFAM" id="SSF49299">
    <property type="entry name" value="PKD domain"/>
    <property type="match status" value="1"/>
</dbReference>
<evidence type="ECO:0000313" key="4">
    <source>
        <dbReference type="Proteomes" id="UP000198409"/>
    </source>
</evidence>
<dbReference type="CDD" id="cd00146">
    <property type="entry name" value="PKD"/>
    <property type="match status" value="1"/>
</dbReference>
<reference evidence="4" key="1">
    <citation type="submission" date="2017-06" db="EMBL/GenBank/DDBJ databases">
        <authorList>
            <person name="Varghese N."/>
            <person name="Submissions S."/>
        </authorList>
    </citation>
    <scope>NUCLEOTIDE SEQUENCE [LARGE SCALE GENOMIC DNA]</scope>
    <source>
        <strain evidence="4">DSM 26170</strain>
    </source>
</reference>
<feature type="region of interest" description="Disordered" evidence="1">
    <location>
        <begin position="34"/>
        <end position="73"/>
    </location>
</feature>
<organism evidence="3 4">
    <name type="scientific">Paracoccus sediminis</name>
    <dbReference type="NCBI Taxonomy" id="1214787"/>
    <lineage>
        <taxon>Bacteria</taxon>
        <taxon>Pseudomonadati</taxon>
        <taxon>Pseudomonadota</taxon>
        <taxon>Alphaproteobacteria</taxon>
        <taxon>Rhodobacterales</taxon>
        <taxon>Paracoccaceae</taxon>
        <taxon>Paracoccus</taxon>
    </lineage>
</organism>
<dbReference type="Gene3D" id="2.60.40.10">
    <property type="entry name" value="Immunoglobulins"/>
    <property type="match status" value="1"/>
</dbReference>
<feature type="domain" description="PKD" evidence="2">
    <location>
        <begin position="113"/>
        <end position="186"/>
    </location>
</feature>
<dbReference type="InterPro" id="IPR013783">
    <property type="entry name" value="Ig-like_fold"/>
</dbReference>
<dbReference type="AlphaFoldDB" id="A0A238Y8J3"/>
<evidence type="ECO:0000259" key="2">
    <source>
        <dbReference type="PROSITE" id="PS50093"/>
    </source>
</evidence>
<dbReference type="RefSeq" id="WP_089389117.1">
    <property type="nucleotide sequence ID" value="NZ_FZNM01000015.1"/>
</dbReference>
<dbReference type="EMBL" id="FZNM01000015">
    <property type="protein sequence ID" value="SNR66659.1"/>
    <property type="molecule type" value="Genomic_DNA"/>
</dbReference>
<accession>A0A238Y8J3</accession>
<feature type="compositionally biased region" description="Pro residues" evidence="1">
    <location>
        <begin position="41"/>
        <end position="55"/>
    </location>
</feature>
<evidence type="ECO:0000313" key="3">
    <source>
        <dbReference type="EMBL" id="SNR66659.1"/>
    </source>
</evidence>
<evidence type="ECO:0000256" key="1">
    <source>
        <dbReference type="SAM" id="MobiDB-lite"/>
    </source>
</evidence>